<comment type="caution">
    <text evidence="7">The sequence shown here is derived from an EMBL/GenBank/DDBJ whole genome shotgun (WGS) entry which is preliminary data.</text>
</comment>
<dbReference type="Proteomes" id="UP000835052">
    <property type="component" value="Unassembled WGS sequence"/>
</dbReference>
<dbReference type="PROSITE" id="PS50012">
    <property type="entry name" value="RCC1_3"/>
    <property type="match status" value="2"/>
</dbReference>
<dbReference type="GO" id="GO:0005085">
    <property type="term" value="F:guanyl-nucleotide exchange factor activity"/>
    <property type="evidence" value="ECO:0007669"/>
    <property type="project" value="TreeGrafter"/>
</dbReference>
<evidence type="ECO:0000256" key="1">
    <source>
        <dbReference type="ARBA" id="ARBA00018911"/>
    </source>
</evidence>
<dbReference type="Pfam" id="PF00293">
    <property type="entry name" value="NUDIX"/>
    <property type="match status" value="1"/>
</dbReference>
<dbReference type="PROSITE" id="PS51462">
    <property type="entry name" value="NUDIX"/>
    <property type="match status" value="1"/>
</dbReference>
<dbReference type="SUPFAM" id="SSF55811">
    <property type="entry name" value="Nudix"/>
    <property type="match status" value="1"/>
</dbReference>
<dbReference type="InterPro" id="IPR000408">
    <property type="entry name" value="Reg_chr_condens"/>
</dbReference>
<name>A0A8S1H8Q8_9PELO</name>
<dbReference type="GO" id="GO:0070131">
    <property type="term" value="P:positive regulation of mitochondrial translation"/>
    <property type="evidence" value="ECO:0007669"/>
    <property type="project" value="TreeGrafter"/>
</dbReference>
<dbReference type="InterPro" id="IPR053035">
    <property type="entry name" value="Mitochondrial_GEF_domain"/>
</dbReference>
<dbReference type="GO" id="GO:0008796">
    <property type="term" value="F:bis(5'-nucleosyl)-tetraphosphatase activity"/>
    <property type="evidence" value="ECO:0007669"/>
    <property type="project" value="InterPro"/>
</dbReference>
<dbReference type="InterPro" id="IPR009091">
    <property type="entry name" value="RCC1/BLIP-II"/>
</dbReference>
<dbReference type="GO" id="GO:0005743">
    <property type="term" value="C:mitochondrial inner membrane"/>
    <property type="evidence" value="ECO:0007669"/>
    <property type="project" value="TreeGrafter"/>
</dbReference>
<proteinExistence type="predicted"/>
<evidence type="ECO:0000256" key="3">
    <source>
        <dbReference type="ARBA" id="ARBA00022801"/>
    </source>
</evidence>
<dbReference type="PROSITE" id="PS00893">
    <property type="entry name" value="NUDIX_BOX"/>
    <property type="match status" value="1"/>
</dbReference>
<dbReference type="Gene3D" id="3.90.79.10">
    <property type="entry name" value="Nucleoside Triphosphate Pyrophosphohydrolase"/>
    <property type="match status" value="1"/>
</dbReference>
<gene>
    <name evidence="7" type="ORF">CAUJ_LOCUS6837</name>
</gene>
<organism evidence="7 8">
    <name type="scientific">Caenorhabditis auriculariae</name>
    <dbReference type="NCBI Taxonomy" id="2777116"/>
    <lineage>
        <taxon>Eukaryota</taxon>
        <taxon>Metazoa</taxon>
        <taxon>Ecdysozoa</taxon>
        <taxon>Nematoda</taxon>
        <taxon>Chromadorea</taxon>
        <taxon>Rhabditida</taxon>
        <taxon>Rhabditina</taxon>
        <taxon>Rhabditomorpha</taxon>
        <taxon>Rhabditoidea</taxon>
        <taxon>Rhabditidae</taxon>
        <taxon>Peloderinae</taxon>
        <taxon>Caenorhabditis</taxon>
    </lineage>
</organism>
<keyword evidence="2" id="KW-0547">Nucleotide-binding</keyword>
<evidence type="ECO:0000313" key="8">
    <source>
        <dbReference type="Proteomes" id="UP000835052"/>
    </source>
</evidence>
<dbReference type="PANTHER" id="PTHR46337">
    <property type="entry name" value="RCC1-LIKE G EXCHANGING FACTOR-LIKE PROTEIN"/>
    <property type="match status" value="1"/>
</dbReference>
<dbReference type="OrthoDB" id="70707at2759"/>
<dbReference type="Pfam" id="PF00415">
    <property type="entry name" value="RCC1"/>
    <property type="match status" value="2"/>
</dbReference>
<dbReference type="PANTHER" id="PTHR46337:SF1">
    <property type="entry name" value="RCC1-LIKE G EXCHANGING FACTOR-LIKE PROTEIN"/>
    <property type="match status" value="1"/>
</dbReference>
<dbReference type="Gene3D" id="2.130.10.30">
    <property type="entry name" value="Regulator of chromosome condensation 1/beta-lactamase-inhibitor protein II"/>
    <property type="match status" value="2"/>
</dbReference>
<feature type="domain" description="Nudix hydrolase" evidence="6">
    <location>
        <begin position="338"/>
        <end position="469"/>
    </location>
</feature>
<dbReference type="GO" id="GO:0000166">
    <property type="term" value="F:nucleotide binding"/>
    <property type="evidence" value="ECO:0007669"/>
    <property type="project" value="UniProtKB-KW"/>
</dbReference>
<feature type="repeat" description="RCC1" evidence="5">
    <location>
        <begin position="162"/>
        <end position="214"/>
    </location>
</feature>
<evidence type="ECO:0000259" key="6">
    <source>
        <dbReference type="PROSITE" id="PS51462"/>
    </source>
</evidence>
<keyword evidence="3" id="KW-0378">Hydrolase</keyword>
<dbReference type="InterPro" id="IPR015797">
    <property type="entry name" value="NUDIX_hydrolase-like_dom_sf"/>
</dbReference>
<evidence type="ECO:0000256" key="5">
    <source>
        <dbReference type="PROSITE-ProRule" id="PRU00235"/>
    </source>
</evidence>
<dbReference type="EMBL" id="CAJGYM010000018">
    <property type="protein sequence ID" value="CAD6190918.1"/>
    <property type="molecule type" value="Genomic_DNA"/>
</dbReference>
<dbReference type="SUPFAM" id="SSF50985">
    <property type="entry name" value="RCC1/BLIP-II"/>
    <property type="match status" value="1"/>
</dbReference>
<dbReference type="GO" id="GO:0019843">
    <property type="term" value="F:rRNA binding"/>
    <property type="evidence" value="ECO:0007669"/>
    <property type="project" value="TreeGrafter"/>
</dbReference>
<dbReference type="AlphaFoldDB" id="A0A8S1H8Q8"/>
<dbReference type="InterPro" id="IPR000086">
    <property type="entry name" value="NUDIX_hydrolase_dom"/>
</dbReference>
<dbReference type="InterPro" id="IPR020084">
    <property type="entry name" value="NUDIX_hydrolase_CS"/>
</dbReference>
<evidence type="ECO:0000256" key="4">
    <source>
        <dbReference type="ARBA" id="ARBA00032644"/>
    </source>
</evidence>
<accession>A0A8S1H8Q8</accession>
<reference evidence="7" key="1">
    <citation type="submission" date="2020-10" db="EMBL/GenBank/DDBJ databases">
        <authorList>
            <person name="Kikuchi T."/>
        </authorList>
    </citation>
    <scope>NUCLEOTIDE SEQUENCE</scope>
    <source>
        <strain evidence="7">NKZ352</strain>
    </source>
</reference>
<keyword evidence="8" id="KW-1185">Reference proteome</keyword>
<dbReference type="CDD" id="cd03428">
    <property type="entry name" value="NUDIX_Ap4A_Nudt2"/>
    <property type="match status" value="1"/>
</dbReference>
<feature type="repeat" description="RCC1" evidence="5">
    <location>
        <begin position="258"/>
        <end position="309"/>
    </location>
</feature>
<evidence type="ECO:0000256" key="2">
    <source>
        <dbReference type="ARBA" id="ARBA00022741"/>
    </source>
</evidence>
<evidence type="ECO:0000313" key="7">
    <source>
        <dbReference type="EMBL" id="CAD6190918.1"/>
    </source>
</evidence>
<sequence>MRCEKNQKKVNCAVYGCGLSASGALAIPQLITPNNSSEKPVVTSKEAKKPKRISSLSPHEIRFVSSGLNNRFQVGGHVRNSETDKGQDYYISAKRVALPVENEKIIGVSSGRAHSLIASKTKVFAIGENIFGQCGIDPETSTHSAGSVHCSLDTSFVLTKAGEIFAFGLNEDGQCGNGKYGIQWQPRKVLGDVNGEKIIAITGSTDTLLALTASGDVILWGQNEFSQAGEAFSDIQLNVNITSVGATSTSCVVSNDDGEVYTWGVGVLGLGPNTQRINRPTKLDQPLFDSSKVVKVFAGNTAMAALNEKGRCFVWGENRFASLGLGHSKRPCQIIMSGVVRAAGLVVYRKLGEKTEFLLLQASYPPHHWTPPKGHVDPGEDEWTAALREVNEEAGLTKQQLTIHEDCHETLHYEVKGKPKSVKYWLALLKNPFDVKLSHEHQNWKWAELAEAVKIADYAEMGALLRKFAEYIQSKA</sequence>
<protein>
    <recommendedName>
        <fullName evidence="1">Bis(5'-nucleosyl)-tetraphosphatase [asymmetrical]</fullName>
    </recommendedName>
    <alternativeName>
        <fullName evidence="4">Diadenosine 5',5'''-P1,P4-tetraphosphate asymmetrical hydrolase</fullName>
    </alternativeName>
</protein>
<dbReference type="InterPro" id="IPR003565">
    <property type="entry name" value="Tetra_PHTase"/>
</dbReference>